<gene>
    <name evidence="3" type="ORF">ACFSSA_04470</name>
</gene>
<evidence type="ECO:0000313" key="4">
    <source>
        <dbReference type="Proteomes" id="UP001597375"/>
    </source>
</evidence>
<dbReference type="Gene3D" id="3.40.1350.10">
    <property type="match status" value="1"/>
</dbReference>
<evidence type="ECO:0000313" key="3">
    <source>
        <dbReference type="EMBL" id="MFD2255923.1"/>
    </source>
</evidence>
<dbReference type="PANTHER" id="PTHR34039">
    <property type="entry name" value="UPF0102 PROTEIN YRAN"/>
    <property type="match status" value="1"/>
</dbReference>
<dbReference type="InterPro" id="IPR011335">
    <property type="entry name" value="Restrct_endonuc-II-like"/>
</dbReference>
<proteinExistence type="inferred from homology"/>
<reference evidence="4" key="1">
    <citation type="journal article" date="2019" name="Int. J. Syst. Evol. Microbiol.">
        <title>The Global Catalogue of Microorganisms (GCM) 10K type strain sequencing project: providing services to taxonomists for standard genome sequencing and annotation.</title>
        <authorList>
            <consortium name="The Broad Institute Genomics Platform"/>
            <consortium name="The Broad Institute Genome Sequencing Center for Infectious Disease"/>
            <person name="Wu L."/>
            <person name="Ma J."/>
        </authorList>
    </citation>
    <scope>NUCLEOTIDE SEQUENCE [LARGE SCALE GENOMIC DNA]</scope>
    <source>
        <strain evidence="4">CGMCC 4.7106</strain>
    </source>
</reference>
<comment type="similarity">
    <text evidence="1 2">Belongs to the UPF0102 family.</text>
</comment>
<dbReference type="Pfam" id="PF02021">
    <property type="entry name" value="UPF0102"/>
    <property type="match status" value="1"/>
</dbReference>
<dbReference type="EMBL" id="JBHUIT010000003">
    <property type="protein sequence ID" value="MFD2255923.1"/>
    <property type="molecule type" value="Genomic_DNA"/>
</dbReference>
<comment type="caution">
    <text evidence="3">The sequence shown here is derived from an EMBL/GenBank/DDBJ whole genome shotgun (WGS) entry which is preliminary data.</text>
</comment>
<name>A0ABW5D4D3_9BACT</name>
<evidence type="ECO:0000256" key="2">
    <source>
        <dbReference type="HAMAP-Rule" id="MF_00048"/>
    </source>
</evidence>
<organism evidence="3 4">
    <name type="scientific">Luteolibacter algae</name>
    <dbReference type="NCBI Taxonomy" id="454151"/>
    <lineage>
        <taxon>Bacteria</taxon>
        <taxon>Pseudomonadati</taxon>
        <taxon>Verrucomicrobiota</taxon>
        <taxon>Verrucomicrobiia</taxon>
        <taxon>Verrucomicrobiales</taxon>
        <taxon>Verrucomicrobiaceae</taxon>
        <taxon>Luteolibacter</taxon>
    </lineage>
</organism>
<dbReference type="InterPro" id="IPR003509">
    <property type="entry name" value="UPF0102_YraN-like"/>
</dbReference>
<protein>
    <recommendedName>
        <fullName evidence="2">UPF0102 protein ACFSSA_04470</fullName>
    </recommendedName>
</protein>
<dbReference type="Proteomes" id="UP001597375">
    <property type="component" value="Unassembled WGS sequence"/>
</dbReference>
<keyword evidence="4" id="KW-1185">Reference proteome</keyword>
<accession>A0ABW5D4D3</accession>
<dbReference type="PANTHER" id="PTHR34039:SF1">
    <property type="entry name" value="UPF0102 PROTEIN YRAN"/>
    <property type="match status" value="1"/>
</dbReference>
<sequence length="153" mass="17451">MGLVSIIVARLSRFLNSPYRQRSGTSGARKWMGDYGEKVAADWLRARNCKILSRNFKGPKGGEVDIVAKKGKQLLFVEVKTRRHGSKIRGLAAVNRKKQALIQRGGNEWLKRLGSREVLWRYDVIEVEVTEGEKPSVTHIENAFQNTAQRRQF</sequence>
<dbReference type="RefSeq" id="WP_386818719.1">
    <property type="nucleotide sequence ID" value="NZ_JBHUIT010000003.1"/>
</dbReference>
<dbReference type="HAMAP" id="MF_00048">
    <property type="entry name" value="UPF0102"/>
    <property type="match status" value="1"/>
</dbReference>
<evidence type="ECO:0000256" key="1">
    <source>
        <dbReference type="ARBA" id="ARBA00006738"/>
    </source>
</evidence>
<dbReference type="SUPFAM" id="SSF52980">
    <property type="entry name" value="Restriction endonuclease-like"/>
    <property type="match status" value="1"/>
</dbReference>
<dbReference type="InterPro" id="IPR011856">
    <property type="entry name" value="tRNA_endonuc-like_dom_sf"/>
</dbReference>